<dbReference type="EMBL" id="BRXS01000003">
    <property type="protein sequence ID" value="GLC25272.1"/>
    <property type="molecule type" value="Genomic_DNA"/>
</dbReference>
<dbReference type="InterPro" id="IPR000757">
    <property type="entry name" value="Beta-glucanase-like"/>
</dbReference>
<sequence>MRRDTLPPSRDATAWHEYAVTWTADSVVFRVDGRRYYGVSRAEIERHGAPAALDSAKYVILNLAVGGEYPAAVNGVRAPRLGLPADTERRIRAGDARVYVDWVRVTR</sequence>
<name>A0AA37V2H6_9BACT</name>
<dbReference type="Pfam" id="PF00722">
    <property type="entry name" value="Glyco_hydro_16"/>
    <property type="match status" value="1"/>
</dbReference>
<dbReference type="SUPFAM" id="SSF49899">
    <property type="entry name" value="Concanavalin A-like lectins/glucanases"/>
    <property type="match status" value="1"/>
</dbReference>
<reference evidence="3" key="1">
    <citation type="submission" date="2022-08" db="EMBL/GenBank/DDBJ databases">
        <title>Draft genome sequencing of Roseisolibacter agri AW1220.</title>
        <authorList>
            <person name="Tobiishi Y."/>
            <person name="Tonouchi A."/>
        </authorList>
    </citation>
    <scope>NUCLEOTIDE SEQUENCE</scope>
    <source>
        <strain evidence="3">AW1220</strain>
    </source>
</reference>
<protein>
    <recommendedName>
        <fullName evidence="2">GH16 domain-containing protein</fullName>
    </recommendedName>
</protein>
<comment type="similarity">
    <text evidence="1">Belongs to the glycosyl hydrolase 16 family.</text>
</comment>
<feature type="domain" description="GH16" evidence="2">
    <location>
        <begin position="12"/>
        <end position="45"/>
    </location>
</feature>
<dbReference type="GO" id="GO:0005975">
    <property type="term" value="P:carbohydrate metabolic process"/>
    <property type="evidence" value="ECO:0007669"/>
    <property type="project" value="InterPro"/>
</dbReference>
<keyword evidence="4" id="KW-1185">Reference proteome</keyword>
<dbReference type="Gene3D" id="2.60.120.200">
    <property type="match status" value="1"/>
</dbReference>
<evidence type="ECO:0000259" key="2">
    <source>
        <dbReference type="Pfam" id="PF00722"/>
    </source>
</evidence>
<organism evidence="3 4">
    <name type="scientific">Roseisolibacter agri</name>
    <dbReference type="NCBI Taxonomy" id="2014610"/>
    <lineage>
        <taxon>Bacteria</taxon>
        <taxon>Pseudomonadati</taxon>
        <taxon>Gemmatimonadota</taxon>
        <taxon>Gemmatimonadia</taxon>
        <taxon>Gemmatimonadales</taxon>
        <taxon>Gemmatimonadaceae</taxon>
        <taxon>Roseisolibacter</taxon>
    </lineage>
</organism>
<dbReference type="AlphaFoldDB" id="A0AA37V2H6"/>
<dbReference type="InterPro" id="IPR013320">
    <property type="entry name" value="ConA-like_dom_sf"/>
</dbReference>
<proteinExistence type="inferred from homology"/>
<evidence type="ECO:0000313" key="3">
    <source>
        <dbReference type="EMBL" id="GLC25272.1"/>
    </source>
</evidence>
<gene>
    <name evidence="3" type="ORF">rosag_17850</name>
</gene>
<evidence type="ECO:0000313" key="4">
    <source>
        <dbReference type="Proteomes" id="UP001161325"/>
    </source>
</evidence>
<accession>A0AA37V2H6</accession>
<dbReference type="Proteomes" id="UP001161325">
    <property type="component" value="Unassembled WGS sequence"/>
</dbReference>
<evidence type="ECO:0000256" key="1">
    <source>
        <dbReference type="ARBA" id="ARBA00006865"/>
    </source>
</evidence>
<comment type="caution">
    <text evidence="3">The sequence shown here is derived from an EMBL/GenBank/DDBJ whole genome shotgun (WGS) entry which is preliminary data.</text>
</comment>
<dbReference type="GO" id="GO:0004553">
    <property type="term" value="F:hydrolase activity, hydrolyzing O-glycosyl compounds"/>
    <property type="evidence" value="ECO:0007669"/>
    <property type="project" value="InterPro"/>
</dbReference>